<dbReference type="GeneID" id="89499281"/>
<comment type="caution">
    <text evidence="3">The sequence shown here is derived from an EMBL/GenBank/DDBJ whole genome shotgun (WGS) entry which is preliminary data.</text>
</comment>
<evidence type="ECO:0000259" key="2">
    <source>
        <dbReference type="Pfam" id="PF14258"/>
    </source>
</evidence>
<dbReference type="Pfam" id="PF14258">
    <property type="entry name" value="DUF4350"/>
    <property type="match status" value="1"/>
</dbReference>
<evidence type="ECO:0000313" key="4">
    <source>
        <dbReference type="Proteomes" id="UP000012081"/>
    </source>
</evidence>
<dbReference type="STRING" id="1300222.I532_02095"/>
<dbReference type="EMBL" id="APBN01000001">
    <property type="protein sequence ID" value="EMT54359.1"/>
    <property type="molecule type" value="Genomic_DNA"/>
</dbReference>
<keyword evidence="1" id="KW-0812">Transmembrane</keyword>
<keyword evidence="1" id="KW-1133">Transmembrane helix</keyword>
<feature type="domain" description="DUF4350" evidence="2">
    <location>
        <begin position="38"/>
        <end position="208"/>
    </location>
</feature>
<proteinExistence type="predicted"/>
<evidence type="ECO:0000256" key="1">
    <source>
        <dbReference type="SAM" id="Phobius"/>
    </source>
</evidence>
<dbReference type="InterPro" id="IPR025646">
    <property type="entry name" value="DUF4350"/>
</dbReference>
<reference evidence="3 4" key="1">
    <citation type="submission" date="2013-03" db="EMBL/GenBank/DDBJ databases">
        <title>Assembly of a new bacterial strain Brevibacillus borstelensis AK1.</title>
        <authorList>
            <person name="Rajan I."/>
            <person name="PoliReddy D."/>
            <person name="Sugumar T."/>
            <person name="Rathinam K."/>
            <person name="Alqarawi S."/>
            <person name="Khalil A.B."/>
            <person name="Sivakumar N."/>
        </authorList>
    </citation>
    <scope>NUCLEOTIDE SEQUENCE [LARGE SCALE GENOMIC DNA]</scope>
    <source>
        <strain evidence="3 4">AK1</strain>
    </source>
</reference>
<dbReference type="PATRIC" id="fig|1300222.3.peg.430"/>
<name>M8DDG2_9BACL</name>
<gene>
    <name evidence="3" type="ORF">I532_02095</name>
</gene>
<keyword evidence="1" id="KW-0472">Membrane</keyword>
<feature type="transmembrane region" description="Helical" evidence="1">
    <location>
        <begin position="237"/>
        <end position="255"/>
    </location>
</feature>
<dbReference type="AlphaFoldDB" id="M8DDG2"/>
<dbReference type="RefSeq" id="WP_003386094.1">
    <property type="nucleotide sequence ID" value="NZ_APBN01000001.1"/>
</dbReference>
<protein>
    <recommendedName>
        <fullName evidence="2">DUF4350 domain-containing protein</fullName>
    </recommendedName>
</protein>
<sequence>MTNAAKSRLVLGAAILLFLVAGIMLLKPSSQSYSAYVSFSPNPNGTKAVMELLGQKREAIKEWRKPTGFLPEGTSQAMLLVEPYSLQEEEQEELLQWVEKGNDLLIFQREPEGWEDADLSVSLVGGYESEQRRVESSLLNNPGFGQADTEWRIDPADGMEPLLSDQEGILAGRSRVGEGTVSLFLVPEWLTNGKIMEHNHFELIWPYLQGDWSVFWIDEYHHGYQQRPGILAIYPDWLIASLAQLAIALLLFIWWKGKRFGPVYTLREWTVRRGDETLLAISSWYERRRLAKDALQIREAYLRQLLADRWGLHKGTTDYEIVRVAESHWTAQEAGKLSHALARLDDAKKDRHYTAKRLVADSRLLDDVTKRLEKE</sequence>
<accession>M8DDG2</accession>
<organism evidence="3 4">
    <name type="scientific">Brevibacillus borstelensis AK1</name>
    <dbReference type="NCBI Taxonomy" id="1300222"/>
    <lineage>
        <taxon>Bacteria</taxon>
        <taxon>Bacillati</taxon>
        <taxon>Bacillota</taxon>
        <taxon>Bacilli</taxon>
        <taxon>Bacillales</taxon>
        <taxon>Paenibacillaceae</taxon>
        <taxon>Brevibacillus</taxon>
    </lineage>
</organism>
<keyword evidence="4" id="KW-1185">Reference proteome</keyword>
<dbReference type="Proteomes" id="UP000012081">
    <property type="component" value="Unassembled WGS sequence"/>
</dbReference>
<evidence type="ECO:0000313" key="3">
    <source>
        <dbReference type="EMBL" id="EMT54359.1"/>
    </source>
</evidence>
<dbReference type="OrthoDB" id="2935725at2"/>